<dbReference type="InterPro" id="IPR032675">
    <property type="entry name" value="LRR_dom_sf"/>
</dbReference>
<protein>
    <recommendedName>
        <fullName evidence="3">F-box domain-containing protein</fullName>
    </recommendedName>
</protein>
<name>A0A1X2HYW9_9FUNG</name>
<keyword evidence="2" id="KW-1185">Reference proteome</keyword>
<dbReference type="EMBL" id="MCGE01000043">
    <property type="protein sequence ID" value="ORZ05650.1"/>
    <property type="molecule type" value="Genomic_DNA"/>
</dbReference>
<reference evidence="1 2" key="1">
    <citation type="submission" date="2016-07" db="EMBL/GenBank/DDBJ databases">
        <title>Pervasive Adenine N6-methylation of Active Genes in Fungi.</title>
        <authorList>
            <consortium name="DOE Joint Genome Institute"/>
            <person name="Mondo S.J."/>
            <person name="Dannebaum R.O."/>
            <person name="Kuo R.C."/>
            <person name="Labutti K."/>
            <person name="Haridas S."/>
            <person name="Kuo A."/>
            <person name="Salamov A."/>
            <person name="Ahrendt S.R."/>
            <person name="Lipzen A."/>
            <person name="Sullivan W."/>
            <person name="Andreopoulos W.B."/>
            <person name="Clum A."/>
            <person name="Lindquist E."/>
            <person name="Daum C."/>
            <person name="Ramamoorthy G.K."/>
            <person name="Gryganskyi A."/>
            <person name="Culley D."/>
            <person name="Magnuson J.K."/>
            <person name="James T.Y."/>
            <person name="O'Malley M.A."/>
            <person name="Stajich J.E."/>
            <person name="Spatafora J.W."/>
            <person name="Visel A."/>
            <person name="Grigoriev I.V."/>
        </authorList>
    </citation>
    <scope>NUCLEOTIDE SEQUENCE [LARGE SCALE GENOMIC DNA]</scope>
    <source>
        <strain evidence="1 2">NRRL 1336</strain>
    </source>
</reference>
<dbReference type="OrthoDB" id="2585512at2759"/>
<proteinExistence type="predicted"/>
<comment type="caution">
    <text evidence="1">The sequence shown here is derived from an EMBL/GenBank/DDBJ whole genome shotgun (WGS) entry which is preliminary data.</text>
</comment>
<evidence type="ECO:0008006" key="3">
    <source>
        <dbReference type="Google" id="ProtNLM"/>
    </source>
</evidence>
<dbReference type="AlphaFoldDB" id="A0A1X2HYW9"/>
<dbReference type="SUPFAM" id="SSF52047">
    <property type="entry name" value="RNI-like"/>
    <property type="match status" value="1"/>
</dbReference>
<dbReference type="Proteomes" id="UP000193560">
    <property type="component" value="Unassembled WGS sequence"/>
</dbReference>
<gene>
    <name evidence="1" type="ORF">BCR42DRAFT_428076</name>
</gene>
<sequence>MEAMSHCPLQQLTLVECNELDYNMFAPLTRCSSTLTSLNITNCSLHGLESRDPAQQAVPNLMRLHHLTSLKIYCNRRDYYPFINALFADLPSMVPWPELTSLYLGAFTVMDTVAIALLQAQPKLTRVGLVDSQITDKTLDAIATYLPEVVELEFMGSKGITPDGLRRLLKTCRKLESVGCNNCEIYPSDFPELDDTKMYTDDDLDEPPVYVLYLMGEAFVGDIGPVPDIDYESGWRRRRC</sequence>
<organism evidence="1 2">
    <name type="scientific">Absidia repens</name>
    <dbReference type="NCBI Taxonomy" id="90262"/>
    <lineage>
        <taxon>Eukaryota</taxon>
        <taxon>Fungi</taxon>
        <taxon>Fungi incertae sedis</taxon>
        <taxon>Mucoromycota</taxon>
        <taxon>Mucoromycotina</taxon>
        <taxon>Mucoromycetes</taxon>
        <taxon>Mucorales</taxon>
        <taxon>Cunninghamellaceae</taxon>
        <taxon>Absidia</taxon>
    </lineage>
</organism>
<evidence type="ECO:0000313" key="2">
    <source>
        <dbReference type="Proteomes" id="UP000193560"/>
    </source>
</evidence>
<dbReference type="Gene3D" id="3.80.10.10">
    <property type="entry name" value="Ribonuclease Inhibitor"/>
    <property type="match status" value="1"/>
</dbReference>
<evidence type="ECO:0000313" key="1">
    <source>
        <dbReference type="EMBL" id="ORZ05650.1"/>
    </source>
</evidence>
<accession>A0A1X2HYW9</accession>